<feature type="chain" id="PRO_5021293210" evidence="8">
    <location>
        <begin position="25"/>
        <end position="274"/>
    </location>
</feature>
<dbReference type="GO" id="GO:0005615">
    <property type="term" value="C:extracellular space"/>
    <property type="evidence" value="ECO:0007669"/>
    <property type="project" value="TreeGrafter"/>
</dbReference>
<evidence type="ECO:0000256" key="1">
    <source>
        <dbReference type="ARBA" id="ARBA00004613"/>
    </source>
</evidence>
<dbReference type="InterPro" id="IPR057635">
    <property type="entry name" value="Tsg_N"/>
</dbReference>
<comment type="caution">
    <text evidence="11">The sequence shown here is derived from an EMBL/GenBank/DDBJ whole genome shotgun (WGS) entry which is preliminary data.</text>
</comment>
<feature type="domain" description="Tsg C-terminal" evidence="9">
    <location>
        <begin position="94"/>
        <end position="221"/>
    </location>
</feature>
<dbReference type="EMBL" id="BGPR01007868">
    <property type="protein sequence ID" value="GBN30105.1"/>
    <property type="molecule type" value="Genomic_DNA"/>
</dbReference>
<organism evidence="11 12">
    <name type="scientific">Araneus ventricosus</name>
    <name type="common">Orbweaver spider</name>
    <name type="synonym">Epeira ventricosa</name>
    <dbReference type="NCBI Taxonomy" id="182803"/>
    <lineage>
        <taxon>Eukaryota</taxon>
        <taxon>Metazoa</taxon>
        <taxon>Ecdysozoa</taxon>
        <taxon>Arthropoda</taxon>
        <taxon>Chelicerata</taxon>
        <taxon>Arachnida</taxon>
        <taxon>Araneae</taxon>
        <taxon>Araneomorphae</taxon>
        <taxon>Entelegynae</taxon>
        <taxon>Araneoidea</taxon>
        <taxon>Araneidae</taxon>
        <taxon>Araneus</taxon>
    </lineage>
</organism>
<feature type="compositionally biased region" description="Basic and acidic residues" evidence="7">
    <location>
        <begin position="244"/>
        <end position="264"/>
    </location>
</feature>
<reference evidence="11 12" key="1">
    <citation type="journal article" date="2019" name="Sci. Rep.">
        <title>Orb-weaving spider Araneus ventricosus genome elucidates the spidroin gene catalogue.</title>
        <authorList>
            <person name="Kono N."/>
            <person name="Nakamura H."/>
            <person name="Ohtoshi R."/>
            <person name="Moran D.A.P."/>
            <person name="Shinohara A."/>
            <person name="Yoshida Y."/>
            <person name="Fujiwara M."/>
            <person name="Mori M."/>
            <person name="Tomita M."/>
            <person name="Arakawa K."/>
        </authorList>
    </citation>
    <scope>NUCLEOTIDE SEQUENCE [LARGE SCALE GENOMIC DNA]</scope>
</reference>
<dbReference type="InterPro" id="IPR006761">
    <property type="entry name" value="Tsg"/>
</dbReference>
<dbReference type="AlphaFoldDB" id="A0A4Y2MSJ5"/>
<comment type="subcellular location">
    <subcellularLocation>
        <location evidence="1">Secreted</location>
    </subcellularLocation>
</comment>
<keyword evidence="12" id="KW-1185">Reference proteome</keyword>
<evidence type="ECO:0000259" key="10">
    <source>
        <dbReference type="Pfam" id="PF23782"/>
    </source>
</evidence>
<keyword evidence="5 8" id="KW-0732">Signal</keyword>
<evidence type="ECO:0000256" key="5">
    <source>
        <dbReference type="ARBA" id="ARBA00022729"/>
    </source>
</evidence>
<dbReference type="GO" id="GO:0030510">
    <property type="term" value="P:regulation of BMP signaling pathway"/>
    <property type="evidence" value="ECO:0007669"/>
    <property type="project" value="TreeGrafter"/>
</dbReference>
<evidence type="ECO:0000256" key="8">
    <source>
        <dbReference type="SAM" id="SignalP"/>
    </source>
</evidence>
<dbReference type="Pfam" id="PF04668">
    <property type="entry name" value="Tsg"/>
    <property type="match status" value="1"/>
</dbReference>
<feature type="domain" description="Tsg N-terminal" evidence="10">
    <location>
        <begin position="35"/>
        <end position="90"/>
    </location>
</feature>
<gene>
    <name evidence="11" type="primary">tsg</name>
    <name evidence="11" type="ORF">AVEN_4261_1</name>
</gene>
<protein>
    <submittedName>
        <fullName evidence="11">Protein twisted gastrulation</fullName>
    </submittedName>
</protein>
<evidence type="ECO:0000256" key="3">
    <source>
        <dbReference type="ARBA" id="ARBA00022473"/>
    </source>
</evidence>
<keyword evidence="4" id="KW-0964">Secreted</keyword>
<dbReference type="Proteomes" id="UP000499080">
    <property type="component" value="Unassembled WGS sequence"/>
</dbReference>
<sequence>MDNFRRNHICISLSCLFFFFCVLSMYPYIAFGGRCNEAVCASIVSKCMLTQSCKCDAKNISCSKDCFYCLDFLYSECCSCVEMCPKTNESDNYLSMKSHVEDLPEPFPDLFSVLTEEKDSLLRWTSYTFPVEVSFISLDKDVKFVTAKAADSNGGQGQLEPMAVNCTVAYMSQCMPWNKCKDSCCSMGASSYRWFHDGCCECVGSTCVNYGINESRCLDCPHDKDQMTIEELKALNIISKDTVKSDDFSDDSRKGQESQSKREDDFDEMQSIDD</sequence>
<accession>A0A4Y2MSJ5</accession>
<feature type="compositionally biased region" description="Acidic residues" evidence="7">
    <location>
        <begin position="265"/>
        <end position="274"/>
    </location>
</feature>
<evidence type="ECO:0000256" key="7">
    <source>
        <dbReference type="SAM" id="MobiDB-lite"/>
    </source>
</evidence>
<proteinExistence type="inferred from homology"/>
<dbReference type="PANTHER" id="PTHR12312:SF16">
    <property type="entry name" value="TWISTED GASTRULATION PROTEIN HOMOLOG 1-A-RELATED"/>
    <property type="match status" value="1"/>
</dbReference>
<feature type="region of interest" description="Disordered" evidence="7">
    <location>
        <begin position="244"/>
        <end position="274"/>
    </location>
</feature>
<name>A0A4Y2MSJ5_ARAVE</name>
<dbReference type="OrthoDB" id="10037323at2759"/>
<dbReference type="Pfam" id="PF23782">
    <property type="entry name" value="Tsg_N"/>
    <property type="match status" value="1"/>
</dbReference>
<evidence type="ECO:0000256" key="6">
    <source>
        <dbReference type="ARBA" id="ARBA00023180"/>
    </source>
</evidence>
<keyword evidence="6" id="KW-0325">Glycoprotein</keyword>
<feature type="signal peptide" evidence="8">
    <location>
        <begin position="1"/>
        <end position="24"/>
    </location>
</feature>
<dbReference type="PANTHER" id="PTHR12312">
    <property type="entry name" value="TWISTED GASTRULATION PROTEIN HOMOLOG 1-A-RELATED"/>
    <property type="match status" value="1"/>
</dbReference>
<comment type="similarity">
    <text evidence="2">Belongs to the twisted gastrulation protein family.</text>
</comment>
<dbReference type="InterPro" id="IPR057726">
    <property type="entry name" value="Tsg_C"/>
</dbReference>
<evidence type="ECO:0000313" key="12">
    <source>
        <dbReference type="Proteomes" id="UP000499080"/>
    </source>
</evidence>
<evidence type="ECO:0000256" key="2">
    <source>
        <dbReference type="ARBA" id="ARBA00010047"/>
    </source>
</evidence>
<evidence type="ECO:0000256" key="4">
    <source>
        <dbReference type="ARBA" id="ARBA00022525"/>
    </source>
</evidence>
<keyword evidence="3" id="KW-0217">Developmental protein</keyword>
<evidence type="ECO:0000259" key="9">
    <source>
        <dbReference type="Pfam" id="PF04668"/>
    </source>
</evidence>
<evidence type="ECO:0000313" key="11">
    <source>
        <dbReference type="EMBL" id="GBN30105.1"/>
    </source>
</evidence>